<keyword evidence="5 6" id="KW-0472">Membrane</keyword>
<dbReference type="Pfam" id="PF07690">
    <property type="entry name" value="MFS_1"/>
    <property type="match status" value="1"/>
</dbReference>
<dbReference type="AlphaFoldDB" id="A0A7Y0EIM6"/>
<dbReference type="Gene3D" id="1.20.1250.20">
    <property type="entry name" value="MFS general substrate transporter like domains"/>
    <property type="match status" value="2"/>
</dbReference>
<dbReference type="PANTHER" id="PTHR43826:SF7">
    <property type="entry name" value="PROTEIN UHPC, PUTATIVE-RELATED"/>
    <property type="match status" value="1"/>
</dbReference>
<proteinExistence type="predicted"/>
<evidence type="ECO:0000256" key="2">
    <source>
        <dbReference type="ARBA" id="ARBA00022448"/>
    </source>
</evidence>
<dbReference type="PIRSF" id="PIRSF002808">
    <property type="entry name" value="Hexose_phosphate_transp"/>
    <property type="match status" value="1"/>
</dbReference>
<feature type="transmembrane region" description="Helical" evidence="6">
    <location>
        <begin position="121"/>
        <end position="142"/>
    </location>
</feature>
<comment type="subcellular location">
    <subcellularLocation>
        <location evidence="1">Cell membrane</location>
        <topology evidence="1">Multi-pass membrane protein</topology>
    </subcellularLocation>
</comment>
<dbReference type="PANTHER" id="PTHR43826">
    <property type="entry name" value="GLUCOSE-6-PHOSPHATE EXCHANGER SLC37A4"/>
    <property type="match status" value="1"/>
</dbReference>
<evidence type="ECO:0000256" key="5">
    <source>
        <dbReference type="ARBA" id="ARBA00023136"/>
    </source>
</evidence>
<evidence type="ECO:0000256" key="1">
    <source>
        <dbReference type="ARBA" id="ARBA00004651"/>
    </source>
</evidence>
<keyword evidence="3 6" id="KW-0812">Transmembrane</keyword>
<keyword evidence="4 6" id="KW-1133">Transmembrane helix</keyword>
<dbReference type="InterPro" id="IPR020846">
    <property type="entry name" value="MFS_dom"/>
</dbReference>
<feature type="transmembrane region" description="Helical" evidence="6">
    <location>
        <begin position="420"/>
        <end position="438"/>
    </location>
</feature>
<evidence type="ECO:0000259" key="7">
    <source>
        <dbReference type="PROSITE" id="PS50850"/>
    </source>
</evidence>
<dbReference type="EMBL" id="JABBNI010000036">
    <property type="protein sequence ID" value="NMM64174.1"/>
    <property type="molecule type" value="Genomic_DNA"/>
</dbReference>
<feature type="transmembrane region" description="Helical" evidence="6">
    <location>
        <begin position="373"/>
        <end position="391"/>
    </location>
</feature>
<reference evidence="8 9" key="2">
    <citation type="submission" date="2020-06" db="EMBL/GenBank/DDBJ databases">
        <title>Complete Genome Sequence of Clostridium muelleri sp. nov. P21T, an Acid-Alcohol Producing Acetogen Isolated from Old Hay.</title>
        <authorList>
            <person name="Duncan K.E."/>
            <person name="Tanner R.S."/>
        </authorList>
    </citation>
    <scope>NUCLEOTIDE SEQUENCE [LARGE SCALE GENOMIC DNA]</scope>
    <source>
        <strain evidence="8 9">P21</strain>
    </source>
</reference>
<name>A0A7Y0EIM6_9CLOT</name>
<sequence>MFRWFLTGEEKPRIMDQSLVKSMFKRARIQGVAAMIIGYGMYYVMRLTLGIVKQPMLKEGFTPMQLGSIGAGMTIAIAFGKCLNGFLADRCNIKKIVPLGLLGAAVVNFILGFSHSYWVFLVLWFINGCFQSMGSAPCIVSLSQWFSKSKLATYYGVFSIAHYIGEATTYIGSALIVAAFGWHSAFYVPGVMCIFLAAIMYKCMYDRPQAYGLPSANEFEGEVEVAKKEKEKSTKEAQLEAIKNPYVWIVALSAICLGIVRYSVNSWGVVFLQEQKGYSLVAAGSIIAICPIMGGIGSFLSGIISDKVFKSRHSVTTIVFGIVMLIGIIGFCYAPAGSRMLNMIFIAIYGFGLGVNLCFIGGMLAVDFCSQKATGAAMGIVGLLAYFGATAQEFVNAKLMSISKLVVDGKTIYNFHNIEIFWIASVIIMTVVIVPTLWGKKVNKKEENQVEA</sequence>
<feature type="transmembrane region" description="Helical" evidence="6">
    <location>
        <begin position="96"/>
        <end position="115"/>
    </location>
</feature>
<gene>
    <name evidence="8" type="ORF">HBE96_16225</name>
</gene>
<feature type="transmembrane region" description="Helical" evidence="6">
    <location>
        <begin position="342"/>
        <end position="366"/>
    </location>
</feature>
<feature type="transmembrane region" description="Helical" evidence="6">
    <location>
        <begin position="280"/>
        <end position="303"/>
    </location>
</feature>
<feature type="transmembrane region" description="Helical" evidence="6">
    <location>
        <begin position="245"/>
        <end position="264"/>
    </location>
</feature>
<dbReference type="GO" id="GO:0005886">
    <property type="term" value="C:plasma membrane"/>
    <property type="evidence" value="ECO:0007669"/>
    <property type="project" value="UniProtKB-SubCell"/>
</dbReference>
<feature type="transmembrane region" description="Helical" evidence="6">
    <location>
        <begin position="186"/>
        <end position="205"/>
    </location>
</feature>
<dbReference type="GO" id="GO:0061513">
    <property type="term" value="F:glucose 6-phosphate:phosphate antiporter activity"/>
    <property type="evidence" value="ECO:0007669"/>
    <property type="project" value="TreeGrafter"/>
</dbReference>
<evidence type="ECO:0000256" key="6">
    <source>
        <dbReference type="SAM" id="Phobius"/>
    </source>
</evidence>
<evidence type="ECO:0000256" key="4">
    <source>
        <dbReference type="ARBA" id="ARBA00022989"/>
    </source>
</evidence>
<dbReference type="InterPro" id="IPR036259">
    <property type="entry name" value="MFS_trans_sf"/>
</dbReference>
<organism evidence="8 9">
    <name type="scientific">Clostridium muellerianum</name>
    <dbReference type="NCBI Taxonomy" id="2716538"/>
    <lineage>
        <taxon>Bacteria</taxon>
        <taxon>Bacillati</taxon>
        <taxon>Bacillota</taxon>
        <taxon>Clostridia</taxon>
        <taxon>Eubacteriales</taxon>
        <taxon>Clostridiaceae</taxon>
        <taxon>Clostridium</taxon>
    </lineage>
</organism>
<dbReference type="GO" id="GO:0035435">
    <property type="term" value="P:phosphate ion transmembrane transport"/>
    <property type="evidence" value="ECO:0007669"/>
    <property type="project" value="TreeGrafter"/>
</dbReference>
<feature type="transmembrane region" description="Helical" evidence="6">
    <location>
        <begin position="65"/>
        <end position="84"/>
    </location>
</feature>
<feature type="domain" description="Major facilitator superfamily (MFS) profile" evidence="7">
    <location>
        <begin position="26"/>
        <end position="443"/>
    </location>
</feature>
<comment type="caution">
    <text evidence="8">The sequence shown here is derived from an EMBL/GenBank/DDBJ whole genome shotgun (WGS) entry which is preliminary data.</text>
</comment>
<dbReference type="Proteomes" id="UP000537131">
    <property type="component" value="Unassembled WGS sequence"/>
</dbReference>
<feature type="transmembrane region" description="Helical" evidence="6">
    <location>
        <begin position="154"/>
        <end position="180"/>
    </location>
</feature>
<evidence type="ECO:0000256" key="3">
    <source>
        <dbReference type="ARBA" id="ARBA00022692"/>
    </source>
</evidence>
<dbReference type="InterPro" id="IPR051337">
    <property type="entry name" value="OPA_Antiporter"/>
</dbReference>
<dbReference type="SUPFAM" id="SSF103473">
    <property type="entry name" value="MFS general substrate transporter"/>
    <property type="match status" value="1"/>
</dbReference>
<evidence type="ECO:0000313" key="9">
    <source>
        <dbReference type="Proteomes" id="UP000537131"/>
    </source>
</evidence>
<dbReference type="InterPro" id="IPR011701">
    <property type="entry name" value="MFS"/>
</dbReference>
<accession>A0A7Y0EIM6</accession>
<dbReference type="InterPro" id="IPR000849">
    <property type="entry name" value="Sugar_P_transporter"/>
</dbReference>
<feature type="transmembrane region" description="Helical" evidence="6">
    <location>
        <begin position="27"/>
        <end position="45"/>
    </location>
</feature>
<feature type="transmembrane region" description="Helical" evidence="6">
    <location>
        <begin position="315"/>
        <end position="336"/>
    </location>
</feature>
<keyword evidence="9" id="KW-1185">Reference proteome</keyword>
<protein>
    <submittedName>
        <fullName evidence="8">MFS transporter</fullName>
    </submittedName>
</protein>
<dbReference type="PROSITE" id="PS50850">
    <property type="entry name" value="MFS"/>
    <property type="match status" value="1"/>
</dbReference>
<evidence type="ECO:0000313" key="8">
    <source>
        <dbReference type="EMBL" id="NMM64174.1"/>
    </source>
</evidence>
<reference evidence="8 9" key="1">
    <citation type="submission" date="2020-04" db="EMBL/GenBank/DDBJ databases">
        <authorList>
            <person name="Doyle D.A."/>
        </authorList>
    </citation>
    <scope>NUCLEOTIDE SEQUENCE [LARGE SCALE GENOMIC DNA]</scope>
    <source>
        <strain evidence="8 9">P21</strain>
    </source>
</reference>
<keyword evidence="2" id="KW-0813">Transport</keyword>